<evidence type="ECO:0000256" key="2">
    <source>
        <dbReference type="SAM" id="SignalP"/>
    </source>
</evidence>
<organism evidence="3 4">
    <name type="scientific">Pedobacter cryoconitis</name>
    <dbReference type="NCBI Taxonomy" id="188932"/>
    <lineage>
        <taxon>Bacteria</taxon>
        <taxon>Pseudomonadati</taxon>
        <taxon>Bacteroidota</taxon>
        <taxon>Sphingobacteriia</taxon>
        <taxon>Sphingobacteriales</taxon>
        <taxon>Sphingobacteriaceae</taxon>
        <taxon>Pedobacter</taxon>
    </lineage>
</organism>
<gene>
    <name evidence="3" type="ORF">HDF25_002194</name>
</gene>
<evidence type="ECO:0000256" key="1">
    <source>
        <dbReference type="SAM" id="MobiDB-lite"/>
    </source>
</evidence>
<proteinExistence type="predicted"/>
<feature type="region of interest" description="Disordered" evidence="1">
    <location>
        <begin position="115"/>
        <end position="178"/>
    </location>
</feature>
<accession>A0A7X0J2U8</accession>
<evidence type="ECO:0000313" key="3">
    <source>
        <dbReference type="EMBL" id="MBB6500050.1"/>
    </source>
</evidence>
<feature type="chain" id="PRO_5030787050" evidence="2">
    <location>
        <begin position="23"/>
        <end position="178"/>
    </location>
</feature>
<sequence>MKRLILAVIIGVASLSSINANAQISLSINIGSQPTWGPTGYNHVENYYLPDIDAYYNVPAKMYTYQVNGQWVNRNTLPSRYSGYDLYSGYKVVINRPKPYMNHAQDVRQYSKFKNYRGKQEMIRDNRDKRYDESRKNIGSRPNERDHNNGRGNNGNGRGNGKDGRDQNNGRDHRDNRN</sequence>
<keyword evidence="2" id="KW-0732">Signal</keyword>
<feature type="signal peptide" evidence="2">
    <location>
        <begin position="1"/>
        <end position="22"/>
    </location>
</feature>
<dbReference type="Proteomes" id="UP000521017">
    <property type="component" value="Unassembled WGS sequence"/>
</dbReference>
<reference evidence="3 4" key="1">
    <citation type="submission" date="2020-08" db="EMBL/GenBank/DDBJ databases">
        <title>Genomic Encyclopedia of Type Strains, Phase IV (KMG-V): Genome sequencing to study the core and pangenomes of soil and plant-associated prokaryotes.</title>
        <authorList>
            <person name="Whitman W."/>
        </authorList>
    </citation>
    <scope>NUCLEOTIDE SEQUENCE [LARGE SCALE GENOMIC DNA]</scope>
    <source>
        <strain evidence="3 4">M2T3</strain>
    </source>
</reference>
<dbReference type="EMBL" id="JACHCC010000005">
    <property type="protein sequence ID" value="MBB6500050.1"/>
    <property type="molecule type" value="Genomic_DNA"/>
</dbReference>
<feature type="compositionally biased region" description="Basic and acidic residues" evidence="1">
    <location>
        <begin position="160"/>
        <end position="178"/>
    </location>
</feature>
<name>A0A7X0J2U8_9SPHI</name>
<feature type="compositionally biased region" description="Basic and acidic residues" evidence="1">
    <location>
        <begin position="118"/>
        <end position="149"/>
    </location>
</feature>
<protein>
    <submittedName>
        <fullName evidence="3">Uncharacterized protein</fullName>
    </submittedName>
</protein>
<comment type="caution">
    <text evidence="3">The sequence shown here is derived from an EMBL/GenBank/DDBJ whole genome shotgun (WGS) entry which is preliminary data.</text>
</comment>
<dbReference type="RefSeq" id="WP_184624769.1">
    <property type="nucleotide sequence ID" value="NZ_JACHCC010000005.1"/>
</dbReference>
<evidence type="ECO:0000313" key="4">
    <source>
        <dbReference type="Proteomes" id="UP000521017"/>
    </source>
</evidence>
<dbReference type="AlphaFoldDB" id="A0A7X0J2U8"/>